<dbReference type="InterPro" id="IPR032716">
    <property type="entry name" value="ACC_epsilon"/>
</dbReference>
<evidence type="ECO:0000256" key="1">
    <source>
        <dbReference type="SAM" id="MobiDB-lite"/>
    </source>
</evidence>
<dbReference type="GO" id="GO:0004658">
    <property type="term" value="F:propionyl-CoA carboxylase activity"/>
    <property type="evidence" value="ECO:0007669"/>
    <property type="project" value="InterPro"/>
</dbReference>
<protein>
    <submittedName>
        <fullName evidence="2">Acyl-CoA carboxylase epsilon subunit-like protein</fullName>
    </submittedName>
</protein>
<comment type="caution">
    <text evidence="2">The sequence shown here is derived from an EMBL/GenBank/DDBJ whole genome shotgun (WGS) entry which is preliminary data.</text>
</comment>
<proteinExistence type="predicted"/>
<reference evidence="2 3" key="1">
    <citation type="submission" date="2018-11" db="EMBL/GenBank/DDBJ databases">
        <title>Sequencing the genomes of 1000 actinobacteria strains.</title>
        <authorList>
            <person name="Klenk H.-P."/>
        </authorList>
    </citation>
    <scope>NUCLEOTIDE SEQUENCE [LARGE SCALE GENOMIC DNA]</scope>
    <source>
        <strain evidence="2 3">DSM 44781</strain>
    </source>
</reference>
<name>A0A3N4R7N7_9ACTN</name>
<sequence>MTTPDTPALHILHGSPTPDELAVLTAVLLTTLTPHPTPSPPTAPRPRAAWSPRTPHPRPSWKTPA</sequence>
<dbReference type="GO" id="GO:0003989">
    <property type="term" value="F:acetyl-CoA carboxylase activity"/>
    <property type="evidence" value="ECO:0007669"/>
    <property type="project" value="InterPro"/>
</dbReference>
<evidence type="ECO:0000313" key="3">
    <source>
        <dbReference type="Proteomes" id="UP000266906"/>
    </source>
</evidence>
<accession>A0A3N4R7N7</accession>
<gene>
    <name evidence="2" type="ORF">EDD38_7632</name>
</gene>
<organism evidence="2 3">
    <name type="scientific">Kitasatospora cineracea</name>
    <dbReference type="NCBI Taxonomy" id="88074"/>
    <lineage>
        <taxon>Bacteria</taxon>
        <taxon>Bacillati</taxon>
        <taxon>Actinomycetota</taxon>
        <taxon>Actinomycetes</taxon>
        <taxon>Kitasatosporales</taxon>
        <taxon>Streptomycetaceae</taxon>
        <taxon>Kitasatospora</taxon>
    </lineage>
</organism>
<feature type="region of interest" description="Disordered" evidence="1">
    <location>
        <begin position="32"/>
        <end position="65"/>
    </location>
</feature>
<dbReference type="EMBL" id="RKQG01000005">
    <property type="protein sequence ID" value="RPE26995.1"/>
    <property type="molecule type" value="Genomic_DNA"/>
</dbReference>
<dbReference type="AlphaFoldDB" id="A0A3N4R7N7"/>
<keyword evidence="3" id="KW-1185">Reference proteome</keyword>
<dbReference type="RefSeq" id="WP_123821741.1">
    <property type="nucleotide sequence ID" value="NZ_JBEYIY010000023.1"/>
</dbReference>
<dbReference type="Pfam" id="PF13822">
    <property type="entry name" value="ACC_epsilon"/>
    <property type="match status" value="1"/>
</dbReference>
<dbReference type="Proteomes" id="UP000266906">
    <property type="component" value="Unassembled WGS sequence"/>
</dbReference>
<evidence type="ECO:0000313" key="2">
    <source>
        <dbReference type="EMBL" id="RPE26995.1"/>
    </source>
</evidence>
<feature type="compositionally biased region" description="Pro residues" evidence="1">
    <location>
        <begin position="35"/>
        <end position="44"/>
    </location>
</feature>